<sequence>MLGGCETRVIDGLFFKFLEDKSRRFKTNLTLSLILRFKLRLGGYSIWSVSFIAPHIKEDLTATLGMSTLQPRCSQGSTRKTPSRWRLKELEDAFRSTRKPAILDYEEFEGLV</sequence>
<name>A0A3L6RC35_PANMI</name>
<dbReference type="EMBL" id="PQIB02000009">
    <property type="protein sequence ID" value="RLN00390.1"/>
    <property type="molecule type" value="Genomic_DNA"/>
</dbReference>
<comment type="caution">
    <text evidence="1">The sequence shown here is derived from an EMBL/GenBank/DDBJ whole genome shotgun (WGS) entry which is preliminary data.</text>
</comment>
<proteinExistence type="predicted"/>
<evidence type="ECO:0000313" key="2">
    <source>
        <dbReference type="Proteomes" id="UP000275267"/>
    </source>
</evidence>
<dbReference type="AlphaFoldDB" id="A0A3L6RC35"/>
<protein>
    <submittedName>
        <fullName evidence="1">Uncharacterized protein</fullName>
    </submittedName>
</protein>
<dbReference type="Proteomes" id="UP000275267">
    <property type="component" value="Unassembled WGS sequence"/>
</dbReference>
<gene>
    <name evidence="1" type="ORF">C2845_PM06G29480</name>
</gene>
<keyword evidence="2" id="KW-1185">Reference proteome</keyword>
<reference evidence="2" key="1">
    <citation type="journal article" date="2019" name="Nat. Commun.">
        <title>The genome of broomcorn millet.</title>
        <authorList>
            <person name="Zou C."/>
            <person name="Miki D."/>
            <person name="Li D."/>
            <person name="Tang Q."/>
            <person name="Xiao L."/>
            <person name="Rajput S."/>
            <person name="Deng P."/>
            <person name="Jia W."/>
            <person name="Huang R."/>
            <person name="Zhang M."/>
            <person name="Sun Y."/>
            <person name="Hu J."/>
            <person name="Fu X."/>
            <person name="Schnable P.S."/>
            <person name="Li F."/>
            <person name="Zhang H."/>
            <person name="Feng B."/>
            <person name="Zhu X."/>
            <person name="Liu R."/>
            <person name="Schnable J.C."/>
            <person name="Zhu J.-K."/>
            <person name="Zhang H."/>
        </authorList>
    </citation>
    <scope>NUCLEOTIDE SEQUENCE [LARGE SCALE GENOMIC DNA]</scope>
</reference>
<organism evidence="1 2">
    <name type="scientific">Panicum miliaceum</name>
    <name type="common">Proso millet</name>
    <name type="synonym">Broomcorn millet</name>
    <dbReference type="NCBI Taxonomy" id="4540"/>
    <lineage>
        <taxon>Eukaryota</taxon>
        <taxon>Viridiplantae</taxon>
        <taxon>Streptophyta</taxon>
        <taxon>Embryophyta</taxon>
        <taxon>Tracheophyta</taxon>
        <taxon>Spermatophyta</taxon>
        <taxon>Magnoliopsida</taxon>
        <taxon>Liliopsida</taxon>
        <taxon>Poales</taxon>
        <taxon>Poaceae</taxon>
        <taxon>PACMAD clade</taxon>
        <taxon>Panicoideae</taxon>
        <taxon>Panicodae</taxon>
        <taxon>Paniceae</taxon>
        <taxon>Panicinae</taxon>
        <taxon>Panicum</taxon>
        <taxon>Panicum sect. Panicum</taxon>
    </lineage>
</organism>
<evidence type="ECO:0000313" key="1">
    <source>
        <dbReference type="EMBL" id="RLN00390.1"/>
    </source>
</evidence>
<accession>A0A3L6RC35</accession>